<dbReference type="EMBL" id="CP021056">
    <property type="protein sequence ID" value="QXE24927.1"/>
    <property type="molecule type" value="Genomic_DNA"/>
</dbReference>
<sequence length="203" mass="22213">MLNNISQFISRHQLKLPVAGLVISLSVLNLSFLGVDNQQTKVLAAALENTAQSEQQSTHVALVKNVSELPNNTSNIPESFSNTFPEQDGTYLYGQSPKPNLLGQGYIVFQKQQNRVLGALYMPNSEFSCFQGTIAKSGELAMTVKSSPGEVGATEISTASRIPPLVDDESVSYAYSVTLKDYHRLNGLSDNDQQILQMCRQVK</sequence>
<reference evidence="1" key="1">
    <citation type="submission" date="2017-04" db="EMBL/GenBank/DDBJ databases">
        <title>Genome deletions in a multicellular cyanobacterial endosymbiont for morphological adaptation in marine diatoms.</title>
        <authorList>
            <person name="Wang Y."/>
            <person name="Gao H."/>
            <person name="Li R."/>
            <person name="Xu X."/>
        </authorList>
    </citation>
    <scope>NUCLEOTIDE SEQUENCE</scope>
    <source>
        <strain evidence="1">FACHB 800</strain>
    </source>
</reference>
<organism evidence="1 2">
    <name type="scientific">Richelia sinica FACHB-800</name>
    <dbReference type="NCBI Taxonomy" id="1357546"/>
    <lineage>
        <taxon>Bacteria</taxon>
        <taxon>Bacillati</taxon>
        <taxon>Cyanobacteriota</taxon>
        <taxon>Cyanophyceae</taxon>
        <taxon>Nostocales</taxon>
        <taxon>Nostocaceae</taxon>
        <taxon>Richelia</taxon>
    </lineage>
</organism>
<evidence type="ECO:0000313" key="2">
    <source>
        <dbReference type="Proteomes" id="UP000683511"/>
    </source>
</evidence>
<keyword evidence="2" id="KW-1185">Reference proteome</keyword>
<name>A0A975Y657_9NOST</name>
<gene>
    <name evidence="1" type="ORF">B6N60_03637</name>
</gene>
<protein>
    <submittedName>
        <fullName evidence="1">Uncharacterized protein</fullName>
    </submittedName>
</protein>
<dbReference type="AlphaFoldDB" id="A0A975Y657"/>
<dbReference type="RefSeq" id="WP_190602270.1">
    <property type="nucleotide sequence ID" value="NZ_CP021056.1"/>
</dbReference>
<evidence type="ECO:0000313" key="1">
    <source>
        <dbReference type="EMBL" id="QXE24927.1"/>
    </source>
</evidence>
<proteinExistence type="predicted"/>
<dbReference type="KEGG" id="rsin:B6N60_03637"/>
<dbReference type="Proteomes" id="UP000683511">
    <property type="component" value="Chromosome"/>
</dbReference>
<accession>A0A975Y657</accession>